<dbReference type="PANTHER" id="PTHR12059">
    <property type="entry name" value="RIBOSOMAL PROTEIN L23-RELATED"/>
    <property type="match status" value="1"/>
</dbReference>
<evidence type="ECO:0000313" key="5">
    <source>
        <dbReference type="EMBL" id="KAJ2750085.1"/>
    </source>
</evidence>
<name>A0A9W8GPV8_9FUNG</name>
<evidence type="ECO:0000313" key="6">
    <source>
        <dbReference type="Proteomes" id="UP001140011"/>
    </source>
</evidence>
<dbReference type="InterPro" id="IPR013025">
    <property type="entry name" value="Ribosomal_uL23-like"/>
</dbReference>
<accession>A0A9W8GPV8</accession>
<comment type="similarity">
    <text evidence="1">Belongs to the universal ribosomal protein uL23 family.</text>
</comment>
<evidence type="ECO:0000256" key="4">
    <source>
        <dbReference type="ARBA" id="ARBA00039977"/>
    </source>
</evidence>
<reference evidence="5" key="1">
    <citation type="submission" date="2022-07" db="EMBL/GenBank/DDBJ databases">
        <title>Phylogenomic reconstructions and comparative analyses of Kickxellomycotina fungi.</title>
        <authorList>
            <person name="Reynolds N.K."/>
            <person name="Stajich J.E."/>
            <person name="Barry K."/>
            <person name="Grigoriev I.V."/>
            <person name="Crous P."/>
            <person name="Smith M.E."/>
        </authorList>
    </citation>
    <scope>NUCLEOTIDE SEQUENCE</scope>
    <source>
        <strain evidence="5">BCRC 34297</strain>
    </source>
</reference>
<dbReference type="SUPFAM" id="SSF54189">
    <property type="entry name" value="Ribosomal proteins S24e, L23 and L15e"/>
    <property type="match status" value="1"/>
</dbReference>
<keyword evidence="6" id="KW-1185">Reference proteome</keyword>
<evidence type="ECO:0000256" key="1">
    <source>
        <dbReference type="ARBA" id="ARBA00006700"/>
    </source>
</evidence>
<keyword evidence="2 5" id="KW-0689">Ribosomal protein</keyword>
<protein>
    <recommendedName>
        <fullName evidence="4">Large ribosomal subunit protein uL23m</fullName>
    </recommendedName>
</protein>
<dbReference type="InterPro" id="IPR012677">
    <property type="entry name" value="Nucleotide-bd_a/b_plait_sf"/>
</dbReference>
<sequence>MAQRFGSLRVYFPNLVFKIIPDVRLSKNQAAFRVPLNVNKLDIKDYLTHIYNVNVTDVRTAVFQGKLTVNRFTGQKERTSRTKKAIVTTKEEFEYPQEANVDQDFGGMEVQYEQMRRANKLKGWRIRPSQEMAGLRRKLQAKHEQDKK</sequence>
<dbReference type="InterPro" id="IPR012678">
    <property type="entry name" value="Ribosomal_uL23/eL15/eS24_sf"/>
</dbReference>
<dbReference type="Proteomes" id="UP001140011">
    <property type="component" value="Unassembled WGS sequence"/>
</dbReference>
<gene>
    <name evidence="5" type="primary">MRP20</name>
    <name evidence="5" type="ORF">GGI19_005309</name>
</gene>
<evidence type="ECO:0000256" key="2">
    <source>
        <dbReference type="ARBA" id="ARBA00022980"/>
    </source>
</evidence>
<proteinExistence type="inferred from homology"/>
<dbReference type="Pfam" id="PF00276">
    <property type="entry name" value="Ribosomal_L23"/>
    <property type="match status" value="1"/>
</dbReference>
<keyword evidence="3" id="KW-0687">Ribonucleoprotein</keyword>
<evidence type="ECO:0000256" key="3">
    <source>
        <dbReference type="ARBA" id="ARBA00023274"/>
    </source>
</evidence>
<comment type="caution">
    <text evidence="5">The sequence shown here is derived from an EMBL/GenBank/DDBJ whole genome shotgun (WGS) entry which is preliminary data.</text>
</comment>
<organism evidence="5 6">
    <name type="scientific">Coemansia pectinata</name>
    <dbReference type="NCBI Taxonomy" id="1052879"/>
    <lineage>
        <taxon>Eukaryota</taxon>
        <taxon>Fungi</taxon>
        <taxon>Fungi incertae sedis</taxon>
        <taxon>Zoopagomycota</taxon>
        <taxon>Kickxellomycotina</taxon>
        <taxon>Kickxellomycetes</taxon>
        <taxon>Kickxellales</taxon>
        <taxon>Kickxellaceae</taxon>
        <taxon>Coemansia</taxon>
    </lineage>
</organism>
<dbReference type="AlphaFoldDB" id="A0A9W8GPV8"/>
<dbReference type="Gene3D" id="3.30.70.330">
    <property type="match status" value="1"/>
</dbReference>
<dbReference type="PANTHER" id="PTHR12059:SF5">
    <property type="entry name" value="LARGE RIBOSOMAL SUBUNIT PROTEIN UL23M"/>
    <property type="match status" value="1"/>
</dbReference>
<dbReference type="EMBL" id="JANBUH010000633">
    <property type="protein sequence ID" value="KAJ2750085.1"/>
    <property type="molecule type" value="Genomic_DNA"/>
</dbReference>
<dbReference type="GO" id="GO:0003735">
    <property type="term" value="F:structural constituent of ribosome"/>
    <property type="evidence" value="ECO:0007669"/>
    <property type="project" value="InterPro"/>
</dbReference>
<dbReference type="OrthoDB" id="275582at2759"/>
<dbReference type="GO" id="GO:0005762">
    <property type="term" value="C:mitochondrial large ribosomal subunit"/>
    <property type="evidence" value="ECO:0007669"/>
    <property type="project" value="TreeGrafter"/>
</dbReference>
<dbReference type="GO" id="GO:0032543">
    <property type="term" value="P:mitochondrial translation"/>
    <property type="evidence" value="ECO:0007669"/>
    <property type="project" value="TreeGrafter"/>
</dbReference>